<dbReference type="RefSeq" id="WP_163064464.1">
    <property type="nucleotide sequence ID" value="NZ_JAAGLI010001242.1"/>
</dbReference>
<feature type="chain" id="PRO_5026861083" description="Secreted protein" evidence="2">
    <location>
        <begin position="34"/>
        <end position="258"/>
    </location>
</feature>
<sequence length="258" mass="26347">MSPHTPTRRRTITAAVTAMALITPLMVAAPAMAEGCGVVSGQPRDHANCNLVTHKPGTGGGGGGGGTGGGNSGPTLPPPPEGLTPDEAQGVIQVPGATAPAPAPITTADLLAMARASAAFPRIVVSTTPKDKTYVGLRTSLRVQGFKDVNTIPIGPLDQRVRLTAEPKSVKLNLGETRDFPCKDAGSEDVATCDYTFKKSSASEAGGVYQISATITWEVSWSCKGDDCDSAGAQLPDHSITSGNTPLTVGEIQTNTGQ</sequence>
<organism evidence="3 4">
    <name type="scientific">Actinomadura bangladeshensis</name>
    <dbReference type="NCBI Taxonomy" id="453573"/>
    <lineage>
        <taxon>Bacteria</taxon>
        <taxon>Bacillati</taxon>
        <taxon>Actinomycetota</taxon>
        <taxon>Actinomycetes</taxon>
        <taxon>Streptosporangiales</taxon>
        <taxon>Thermomonosporaceae</taxon>
        <taxon>Actinomadura</taxon>
    </lineage>
</organism>
<evidence type="ECO:0000256" key="2">
    <source>
        <dbReference type="SAM" id="SignalP"/>
    </source>
</evidence>
<feature type="signal peptide" evidence="2">
    <location>
        <begin position="1"/>
        <end position="33"/>
    </location>
</feature>
<dbReference type="EMBL" id="JAAGLI010001242">
    <property type="protein sequence ID" value="NEA29801.1"/>
    <property type="molecule type" value="Genomic_DNA"/>
</dbReference>
<evidence type="ECO:0008006" key="5">
    <source>
        <dbReference type="Google" id="ProtNLM"/>
    </source>
</evidence>
<reference evidence="3 4" key="1">
    <citation type="submission" date="2020-01" db="EMBL/GenBank/DDBJ databases">
        <title>Insect and environment-associated Actinomycetes.</title>
        <authorList>
            <person name="Currrie C."/>
            <person name="Chevrette M."/>
            <person name="Carlson C."/>
            <person name="Stubbendieck R."/>
            <person name="Wendt-Pienkowski E."/>
        </authorList>
    </citation>
    <scope>NUCLEOTIDE SEQUENCE [LARGE SCALE GENOMIC DNA]</scope>
    <source>
        <strain evidence="3 4">SID10258</strain>
    </source>
</reference>
<dbReference type="Proteomes" id="UP000475532">
    <property type="component" value="Unassembled WGS sequence"/>
</dbReference>
<evidence type="ECO:0000256" key="1">
    <source>
        <dbReference type="SAM" id="MobiDB-lite"/>
    </source>
</evidence>
<gene>
    <name evidence="3" type="ORF">G3I70_45965</name>
</gene>
<protein>
    <recommendedName>
        <fullName evidence="5">Secreted protein</fullName>
    </recommendedName>
</protein>
<evidence type="ECO:0000313" key="4">
    <source>
        <dbReference type="Proteomes" id="UP000475532"/>
    </source>
</evidence>
<feature type="compositionally biased region" description="Gly residues" evidence="1">
    <location>
        <begin position="57"/>
        <end position="72"/>
    </location>
</feature>
<dbReference type="AlphaFoldDB" id="A0A6L9QWR5"/>
<evidence type="ECO:0000313" key="3">
    <source>
        <dbReference type="EMBL" id="NEA29801.1"/>
    </source>
</evidence>
<accession>A0A6L9QWR5</accession>
<name>A0A6L9QWR5_9ACTN</name>
<keyword evidence="2" id="KW-0732">Signal</keyword>
<comment type="caution">
    <text evidence="3">The sequence shown here is derived from an EMBL/GenBank/DDBJ whole genome shotgun (WGS) entry which is preliminary data.</text>
</comment>
<proteinExistence type="predicted"/>
<feature type="region of interest" description="Disordered" evidence="1">
    <location>
        <begin position="53"/>
        <end position="83"/>
    </location>
</feature>